<name>A0A069QFS7_HOYLO</name>
<dbReference type="PATRIC" id="fig|1122985.7.peg.2307"/>
<keyword evidence="3" id="KW-1185">Reference proteome</keyword>
<dbReference type="Gene3D" id="3.40.50.620">
    <property type="entry name" value="HUPs"/>
    <property type="match status" value="1"/>
</dbReference>
<feature type="domain" description="Phosphoadenosine phosphosulphate reductase" evidence="1">
    <location>
        <begin position="22"/>
        <end position="224"/>
    </location>
</feature>
<dbReference type="RefSeq" id="WP_018967409.1">
    <property type="nucleotide sequence ID" value="NZ_KB899214.1"/>
</dbReference>
<organism evidence="2 3">
    <name type="scientific">Hoylesella loescheii DSM 19665 = JCM 12249 = ATCC 15930</name>
    <dbReference type="NCBI Taxonomy" id="1122985"/>
    <lineage>
        <taxon>Bacteria</taxon>
        <taxon>Pseudomonadati</taxon>
        <taxon>Bacteroidota</taxon>
        <taxon>Bacteroidia</taxon>
        <taxon>Bacteroidales</taxon>
        <taxon>Prevotellaceae</taxon>
        <taxon>Hoylesella</taxon>
    </lineage>
</organism>
<accession>A0A069QFS7</accession>
<proteinExistence type="predicted"/>
<dbReference type="HOGENOM" id="CLU_036373_0_0_10"/>
<sequence length="418" mass="49026">MNVFEAAQKRINIIFDNFKYVYVSFSGGKDSGVLLELCAKVAKERGMRFGIFHMDYEAQYTMTTDYVTRTLGRFADIADIYHVCVPFKVTTCTSMFQSFWRPYDPEKRDLWVKDMPPKAMTAADFPFFQKRMWDYAFQDAFGDWLAEQHESVCCLLGIRTDESLNRWRAVHSDRNYKTWNGHEWSNTANNCITAYPIHDWTTEDVWTANAKNMWDYNRLYDLFYYAGVPLHKQRVASPFISEGVEALRLYQVIEPDTWGKLVGRVNGVNFAGLYGGTTAMGWKKITKPSHFTWEEYMYFLLGTLPPKTRQNYLDKLATSVRFWRERGGCLDENTIAKLRAAGVKVDVGDTTNYKTTKKPVRMEYQEDYEGKNFKDIPTYKRMCICIIKNDHLCKYMGFSLTKDEMERRKAIQEKYKDL</sequence>
<evidence type="ECO:0000313" key="3">
    <source>
        <dbReference type="Proteomes" id="UP000027442"/>
    </source>
</evidence>
<dbReference type="InterPro" id="IPR014729">
    <property type="entry name" value="Rossmann-like_a/b/a_fold"/>
</dbReference>
<dbReference type="EMBL" id="JNGW01000096">
    <property type="protein sequence ID" value="KDR51713.1"/>
    <property type="molecule type" value="Genomic_DNA"/>
</dbReference>
<dbReference type="eggNOG" id="COG3969">
    <property type="taxonomic scope" value="Bacteria"/>
</dbReference>
<evidence type="ECO:0000259" key="1">
    <source>
        <dbReference type="Pfam" id="PF01507"/>
    </source>
</evidence>
<reference evidence="2 3" key="1">
    <citation type="submission" date="2013-08" db="EMBL/GenBank/DDBJ databases">
        <authorList>
            <person name="Weinstock G."/>
            <person name="Sodergren E."/>
            <person name="Wylie T."/>
            <person name="Fulton L."/>
            <person name="Fulton R."/>
            <person name="Fronick C."/>
            <person name="O'Laughlin M."/>
            <person name="Godfrey J."/>
            <person name="Miner T."/>
            <person name="Herter B."/>
            <person name="Appelbaum E."/>
            <person name="Cordes M."/>
            <person name="Lek S."/>
            <person name="Wollam A."/>
            <person name="Pepin K.H."/>
            <person name="Palsikar V.B."/>
            <person name="Mitreva M."/>
            <person name="Wilson R.K."/>
        </authorList>
    </citation>
    <scope>NUCLEOTIDE SEQUENCE [LARGE SCALE GENOMIC DNA]</scope>
    <source>
        <strain evidence="2 3">ATCC 15930</strain>
    </source>
</reference>
<dbReference type="GO" id="GO:0071453">
    <property type="term" value="P:cellular response to oxygen levels"/>
    <property type="evidence" value="ECO:0007669"/>
    <property type="project" value="TreeGrafter"/>
</dbReference>
<gene>
    <name evidence="2" type="ORF">HMPREF1991_02226</name>
</gene>
<protein>
    <submittedName>
        <fullName evidence="2">Phosphoadenosine phosphosulfate reductase family protein</fullName>
    </submittedName>
</protein>
<comment type="caution">
    <text evidence="2">The sequence shown here is derived from an EMBL/GenBank/DDBJ whole genome shotgun (WGS) entry which is preliminary data.</text>
</comment>
<dbReference type="Pfam" id="PF01507">
    <property type="entry name" value="PAPS_reduct"/>
    <property type="match status" value="1"/>
</dbReference>
<dbReference type="AlphaFoldDB" id="A0A069QFS7"/>
<dbReference type="Pfam" id="PF11922">
    <property type="entry name" value="DUF3440"/>
    <property type="match status" value="1"/>
</dbReference>
<dbReference type="Proteomes" id="UP000027442">
    <property type="component" value="Unassembled WGS sequence"/>
</dbReference>
<dbReference type="SUPFAM" id="SSF52402">
    <property type="entry name" value="Adenine nucleotide alpha hydrolases-like"/>
    <property type="match status" value="1"/>
</dbReference>
<dbReference type="GO" id="GO:0003824">
    <property type="term" value="F:catalytic activity"/>
    <property type="evidence" value="ECO:0007669"/>
    <property type="project" value="InterPro"/>
</dbReference>
<dbReference type="InterPro" id="IPR002500">
    <property type="entry name" value="PAPS_reduct_dom"/>
</dbReference>
<evidence type="ECO:0000313" key="2">
    <source>
        <dbReference type="EMBL" id="KDR51713.1"/>
    </source>
</evidence>
<dbReference type="CDD" id="cd23947">
    <property type="entry name" value="PAPS_reductase-like_YbdN"/>
    <property type="match status" value="1"/>
</dbReference>
<dbReference type="InterPro" id="IPR021845">
    <property type="entry name" value="DUF3440"/>
</dbReference>
<dbReference type="PANTHER" id="PTHR30083">
    <property type="entry name" value="TRANSCRIPTIONAL REGULATOR-RELATED"/>
    <property type="match status" value="1"/>
</dbReference>
<dbReference type="PANTHER" id="PTHR30083:SF0">
    <property type="entry name" value="3'-PHOSPHOADENOSINE 5'-PHOSPHOSULFATE SULFOTRANSFERASE (PAPS REDUCTASE)_FAD SYNTHETASE"/>
    <property type="match status" value="1"/>
</dbReference>